<organism evidence="2 3">
    <name type="scientific">Nephila pilipes</name>
    <name type="common">Giant wood spider</name>
    <name type="synonym">Nephila maculata</name>
    <dbReference type="NCBI Taxonomy" id="299642"/>
    <lineage>
        <taxon>Eukaryota</taxon>
        <taxon>Metazoa</taxon>
        <taxon>Ecdysozoa</taxon>
        <taxon>Arthropoda</taxon>
        <taxon>Chelicerata</taxon>
        <taxon>Arachnida</taxon>
        <taxon>Araneae</taxon>
        <taxon>Araneomorphae</taxon>
        <taxon>Entelegynae</taxon>
        <taxon>Araneoidea</taxon>
        <taxon>Nephilidae</taxon>
        <taxon>Nephila</taxon>
    </lineage>
</organism>
<accession>A0A8X6QW49</accession>
<proteinExistence type="predicted"/>
<feature type="compositionally biased region" description="Polar residues" evidence="1">
    <location>
        <begin position="19"/>
        <end position="29"/>
    </location>
</feature>
<dbReference type="OrthoDB" id="10575130at2759"/>
<evidence type="ECO:0000256" key="1">
    <source>
        <dbReference type="SAM" id="MobiDB-lite"/>
    </source>
</evidence>
<sequence>MGNDECNSDSESTKKEAEQNNTSATNLDNQIEMEENIVEDLKNILPSFTREDKETMDLVKINANEFIEAQHKSEELGPLIQKKENTSTTKKGRSPPEGRKNNKVYRKKRVTELTMREYPFTKMEKFYNHKGRQKPVPFDLGGVNGFPPKKCPFYNEEKEIVLKLYGPEN</sequence>
<reference evidence="2" key="1">
    <citation type="submission" date="2020-08" db="EMBL/GenBank/DDBJ databases">
        <title>Multicomponent nature underlies the extraordinary mechanical properties of spider dragline silk.</title>
        <authorList>
            <person name="Kono N."/>
            <person name="Nakamura H."/>
            <person name="Mori M."/>
            <person name="Yoshida Y."/>
            <person name="Ohtoshi R."/>
            <person name="Malay A.D."/>
            <person name="Moran D.A.P."/>
            <person name="Tomita M."/>
            <person name="Numata K."/>
            <person name="Arakawa K."/>
        </authorList>
    </citation>
    <scope>NUCLEOTIDE SEQUENCE</scope>
</reference>
<comment type="caution">
    <text evidence="2">The sequence shown here is derived from an EMBL/GenBank/DDBJ whole genome shotgun (WGS) entry which is preliminary data.</text>
</comment>
<name>A0A8X6QW49_NEPPI</name>
<dbReference type="EMBL" id="BMAW01131420">
    <property type="protein sequence ID" value="GFU39455.1"/>
    <property type="molecule type" value="Genomic_DNA"/>
</dbReference>
<gene>
    <name evidence="2" type="ORF">NPIL_558911</name>
</gene>
<keyword evidence="3" id="KW-1185">Reference proteome</keyword>
<evidence type="ECO:0000313" key="3">
    <source>
        <dbReference type="Proteomes" id="UP000887013"/>
    </source>
</evidence>
<dbReference type="Proteomes" id="UP000887013">
    <property type="component" value="Unassembled WGS sequence"/>
</dbReference>
<dbReference type="AlphaFoldDB" id="A0A8X6QW49"/>
<feature type="region of interest" description="Disordered" evidence="1">
    <location>
        <begin position="70"/>
        <end position="104"/>
    </location>
</feature>
<evidence type="ECO:0000313" key="2">
    <source>
        <dbReference type="EMBL" id="GFU39455.1"/>
    </source>
</evidence>
<protein>
    <submittedName>
        <fullName evidence="2">Uncharacterized protein</fullName>
    </submittedName>
</protein>
<feature type="region of interest" description="Disordered" evidence="1">
    <location>
        <begin position="1"/>
        <end position="31"/>
    </location>
</feature>
<feature type="compositionally biased region" description="Basic and acidic residues" evidence="1">
    <location>
        <begin position="70"/>
        <end position="85"/>
    </location>
</feature>